<accession>A0A450Y7Z2</accession>
<dbReference type="InterPro" id="IPR002372">
    <property type="entry name" value="PQQ_rpt_dom"/>
</dbReference>
<name>A0A450Y7Z2_9GAMM</name>
<dbReference type="Pfam" id="PF13360">
    <property type="entry name" value="PQQ_2"/>
    <property type="match status" value="1"/>
</dbReference>
<gene>
    <name evidence="2" type="ORF">BECKTC1821E_GA0114239_100149</name>
</gene>
<reference evidence="2" key="1">
    <citation type="submission" date="2019-02" db="EMBL/GenBank/DDBJ databases">
        <authorList>
            <person name="Gruber-Vodicka R. H."/>
            <person name="Seah K. B. B."/>
        </authorList>
    </citation>
    <scope>NUCLEOTIDE SEQUENCE</scope>
    <source>
        <strain evidence="2">BECK_BZ125</strain>
    </source>
</reference>
<dbReference type="InterPro" id="IPR011047">
    <property type="entry name" value="Quinoprotein_ADH-like_sf"/>
</dbReference>
<evidence type="ECO:0000313" key="2">
    <source>
        <dbReference type="EMBL" id="VFK37654.1"/>
    </source>
</evidence>
<evidence type="ECO:0000259" key="1">
    <source>
        <dbReference type="Pfam" id="PF13360"/>
    </source>
</evidence>
<organism evidence="2">
    <name type="scientific">Candidatus Kentrum sp. TC</name>
    <dbReference type="NCBI Taxonomy" id="2126339"/>
    <lineage>
        <taxon>Bacteria</taxon>
        <taxon>Pseudomonadati</taxon>
        <taxon>Pseudomonadota</taxon>
        <taxon>Gammaproteobacteria</taxon>
        <taxon>Candidatus Kentrum</taxon>
    </lineage>
</organism>
<proteinExistence type="predicted"/>
<dbReference type="EMBL" id="CAADFT010000001">
    <property type="protein sequence ID" value="VFK37654.1"/>
    <property type="molecule type" value="Genomic_DNA"/>
</dbReference>
<dbReference type="InterPro" id="IPR015943">
    <property type="entry name" value="WD40/YVTN_repeat-like_dom_sf"/>
</dbReference>
<dbReference type="SMART" id="SM00564">
    <property type="entry name" value="PQQ"/>
    <property type="match status" value="2"/>
</dbReference>
<dbReference type="Gene3D" id="2.130.10.10">
    <property type="entry name" value="YVTN repeat-like/Quinoprotein amine dehydrogenase"/>
    <property type="match status" value="1"/>
</dbReference>
<protein>
    <submittedName>
        <fullName evidence="2">PQQ-like domain-containing protein</fullName>
    </submittedName>
</protein>
<dbReference type="SUPFAM" id="SSF50998">
    <property type="entry name" value="Quinoprotein alcohol dehydrogenase-like"/>
    <property type="match status" value="1"/>
</dbReference>
<dbReference type="AlphaFoldDB" id="A0A450Y7Z2"/>
<feature type="domain" description="Pyrrolo-quinoline quinone repeat" evidence="1">
    <location>
        <begin position="12"/>
        <end position="95"/>
    </location>
</feature>
<dbReference type="InterPro" id="IPR018391">
    <property type="entry name" value="PQQ_b-propeller_rpt"/>
</dbReference>
<sequence length="125" mass="13688">MSSTTENARIADYLFVGTYGHVVAVDKRDGKILWKTSLPFTGYKVVSILFEDGRLFCASGGRVFALDPRNGAILWSNGLSRMGSGVVFLSTVSSNNTEMVLSLLEQIRTDNHRHRTANSSATSSR</sequence>